<dbReference type="HOGENOM" id="CLU_006855_2_3_1"/>
<organism>
    <name type="scientific">Ixodes scapularis</name>
    <name type="common">Black-legged tick</name>
    <name type="synonym">Deer tick</name>
    <dbReference type="NCBI Taxonomy" id="6945"/>
    <lineage>
        <taxon>Eukaryota</taxon>
        <taxon>Metazoa</taxon>
        <taxon>Ecdysozoa</taxon>
        <taxon>Arthropoda</taxon>
        <taxon>Chelicerata</taxon>
        <taxon>Arachnida</taxon>
        <taxon>Acari</taxon>
        <taxon>Parasitiformes</taxon>
        <taxon>Ixodida</taxon>
        <taxon>Ixodoidea</taxon>
        <taxon>Ixodidae</taxon>
        <taxon>Ixodinae</taxon>
        <taxon>Ixodes</taxon>
    </lineage>
</organism>
<evidence type="ECO:0000256" key="4">
    <source>
        <dbReference type="ARBA" id="ARBA00022692"/>
    </source>
</evidence>
<dbReference type="InterPro" id="IPR000175">
    <property type="entry name" value="Na/ntran_symport"/>
</dbReference>
<dbReference type="PaxDb" id="6945-B7PCS6"/>
<dbReference type="PANTHER" id="PTHR11616">
    <property type="entry name" value="SODIUM/CHLORIDE DEPENDENT TRANSPORTER"/>
    <property type="match status" value="1"/>
</dbReference>
<feature type="non-terminal residue" evidence="11">
    <location>
        <position position="197"/>
    </location>
</feature>
<keyword evidence="8" id="KW-0915">Sodium</keyword>
<evidence type="ECO:0000256" key="10">
    <source>
        <dbReference type="SAM" id="Phobius"/>
    </source>
</evidence>
<dbReference type="EMBL" id="ABJB010926228">
    <property type="status" value="NOT_ANNOTATED_CDS"/>
    <property type="molecule type" value="Genomic_DNA"/>
</dbReference>
<evidence type="ECO:0000256" key="6">
    <source>
        <dbReference type="ARBA" id="ARBA00022989"/>
    </source>
</evidence>
<dbReference type="GO" id="GO:0016020">
    <property type="term" value="C:membrane"/>
    <property type="evidence" value="ECO:0007669"/>
    <property type="project" value="UniProtKB-SubCell"/>
</dbReference>
<dbReference type="EMBL" id="ABJB010781950">
    <property type="status" value="NOT_ANNOTATED_CDS"/>
    <property type="molecule type" value="Genomic_DNA"/>
</dbReference>
<evidence type="ECO:0000256" key="1">
    <source>
        <dbReference type="ARBA" id="ARBA00004141"/>
    </source>
</evidence>
<protein>
    <submittedName>
        <fullName evidence="11 12">Sodium/chloride dependent transporter, putative</fullName>
    </submittedName>
</protein>
<dbReference type="PROSITE" id="PS50267">
    <property type="entry name" value="NA_NEUROTRAN_SYMP_3"/>
    <property type="match status" value="1"/>
</dbReference>
<dbReference type="PANTHER" id="PTHR11616:SF236">
    <property type="entry name" value="TRANSPORTER"/>
    <property type="match status" value="1"/>
</dbReference>
<dbReference type="EnsemblMetazoa" id="ISCW002163-RA">
    <property type="protein sequence ID" value="ISCW002163-PA"/>
    <property type="gene ID" value="ISCW002163"/>
</dbReference>
<evidence type="ECO:0000256" key="2">
    <source>
        <dbReference type="ARBA" id="ARBA00006459"/>
    </source>
</evidence>
<keyword evidence="13" id="KW-1185">Reference proteome</keyword>
<dbReference type="EMBL" id="DS685623">
    <property type="protein sequence ID" value="EEC04398.1"/>
    <property type="molecule type" value="Genomic_DNA"/>
</dbReference>
<reference evidence="11 13" key="1">
    <citation type="submission" date="2008-03" db="EMBL/GenBank/DDBJ databases">
        <title>Annotation of Ixodes scapularis.</title>
        <authorList>
            <consortium name="Ixodes scapularis Genome Project Consortium"/>
            <person name="Caler E."/>
            <person name="Hannick L.I."/>
            <person name="Bidwell S."/>
            <person name="Joardar V."/>
            <person name="Thiagarajan M."/>
            <person name="Amedeo P."/>
            <person name="Galinsky K.J."/>
            <person name="Schobel S."/>
            <person name="Inman J."/>
            <person name="Hostetler J."/>
            <person name="Miller J."/>
            <person name="Hammond M."/>
            <person name="Megy K."/>
            <person name="Lawson D."/>
            <person name="Kodira C."/>
            <person name="Sutton G."/>
            <person name="Meyer J."/>
            <person name="Hill C.A."/>
            <person name="Birren B."/>
            <person name="Nene V."/>
            <person name="Collins F."/>
            <person name="Alarcon-Chaidez F."/>
            <person name="Wikel S."/>
            <person name="Strausberg R."/>
        </authorList>
    </citation>
    <scope>NUCLEOTIDE SEQUENCE [LARGE SCALE GENOMIC DNA]</scope>
    <source>
        <strain evidence="13">Wikel</strain>
        <strain evidence="11">Wikel colony</strain>
    </source>
</reference>
<keyword evidence="5" id="KW-0769">Symport</keyword>
<dbReference type="InterPro" id="IPR037272">
    <property type="entry name" value="SNS_sf"/>
</dbReference>
<dbReference type="VEuPathDB" id="VectorBase:ISCP_037122"/>
<reference evidence="12" key="2">
    <citation type="submission" date="2020-05" db="UniProtKB">
        <authorList>
            <consortium name="EnsemblMetazoa"/>
        </authorList>
    </citation>
    <scope>IDENTIFICATION</scope>
    <source>
        <strain evidence="12">wikel</strain>
    </source>
</reference>
<evidence type="ECO:0000256" key="3">
    <source>
        <dbReference type="ARBA" id="ARBA00022448"/>
    </source>
</evidence>
<dbReference type="GO" id="GO:0046872">
    <property type="term" value="F:metal ion binding"/>
    <property type="evidence" value="ECO:0007669"/>
    <property type="project" value="UniProtKB-KW"/>
</dbReference>
<proteinExistence type="inferred from homology"/>
<feature type="non-terminal residue" evidence="11">
    <location>
        <position position="1"/>
    </location>
</feature>
<keyword evidence="9" id="KW-1015">Disulfide bond</keyword>
<dbReference type="Proteomes" id="UP000001555">
    <property type="component" value="Unassembled WGS sequence"/>
</dbReference>
<feature type="binding site" evidence="8">
    <location>
        <position position="23"/>
    </location>
    <ligand>
        <name>Na(+)</name>
        <dbReference type="ChEBI" id="CHEBI:29101"/>
        <label>1</label>
    </ligand>
</feature>
<evidence type="ECO:0000256" key="9">
    <source>
        <dbReference type="PIRSR" id="PIRSR600175-2"/>
    </source>
</evidence>
<comment type="subcellular location">
    <subcellularLocation>
        <location evidence="1">Membrane</location>
        <topology evidence="1">Multi-pass membrane protein</topology>
    </subcellularLocation>
</comment>
<keyword evidence="4 10" id="KW-0812">Transmembrane</keyword>
<dbReference type="STRING" id="6945.B7PCS6"/>
<dbReference type="EMBL" id="ABJB010203610">
    <property type="status" value="NOT_ANNOTATED_CDS"/>
    <property type="molecule type" value="Genomic_DNA"/>
</dbReference>
<feature type="transmembrane region" description="Helical" evidence="10">
    <location>
        <begin position="172"/>
        <end position="191"/>
    </location>
</feature>
<feature type="transmembrane region" description="Helical" evidence="10">
    <location>
        <begin position="83"/>
        <end position="111"/>
    </location>
</feature>
<dbReference type="VEuPathDB" id="VectorBase:ISCI002163"/>
<dbReference type="EMBL" id="ABJB010685253">
    <property type="status" value="NOT_ANNOTATED_CDS"/>
    <property type="molecule type" value="Genomic_DNA"/>
</dbReference>
<comment type="similarity">
    <text evidence="2">Belongs to the sodium:neurotransmitter symporter (SNF) (TC 2.A.22) family.</text>
</comment>
<feature type="disulfide bond" evidence="9">
    <location>
        <begin position="122"/>
        <end position="131"/>
    </location>
</feature>
<name>B7PCS6_IXOSC</name>
<dbReference type="VEuPathDB" id="VectorBase:ISCW002163"/>
<dbReference type="PRINTS" id="PR00176">
    <property type="entry name" value="NANEUSMPORT"/>
</dbReference>
<feature type="binding site" evidence="8">
    <location>
        <position position="16"/>
    </location>
    <ligand>
        <name>Na(+)</name>
        <dbReference type="ChEBI" id="CHEBI:29101"/>
        <label>1</label>
    </ligand>
</feature>
<evidence type="ECO:0000256" key="7">
    <source>
        <dbReference type="ARBA" id="ARBA00023136"/>
    </source>
</evidence>
<feature type="transmembrane region" description="Helical" evidence="10">
    <location>
        <begin position="42"/>
        <end position="62"/>
    </location>
</feature>
<evidence type="ECO:0000313" key="11">
    <source>
        <dbReference type="EMBL" id="EEC04398.1"/>
    </source>
</evidence>
<evidence type="ECO:0000313" key="12">
    <source>
        <dbReference type="EnsemblMetazoa" id="ISCW002163-PA"/>
    </source>
</evidence>
<dbReference type="GO" id="GO:0015293">
    <property type="term" value="F:symporter activity"/>
    <property type="evidence" value="ECO:0007669"/>
    <property type="project" value="UniProtKB-KW"/>
</dbReference>
<accession>B7PCS6</accession>
<dbReference type="SUPFAM" id="SSF161070">
    <property type="entry name" value="SNF-like"/>
    <property type="match status" value="1"/>
</dbReference>
<feature type="binding site" evidence="8">
    <location>
        <position position="19"/>
    </location>
    <ligand>
        <name>Na(+)</name>
        <dbReference type="ChEBI" id="CHEBI:29101"/>
        <label>1</label>
    </ligand>
</feature>
<evidence type="ECO:0000256" key="8">
    <source>
        <dbReference type="PIRSR" id="PIRSR600175-1"/>
    </source>
</evidence>
<dbReference type="Pfam" id="PF00209">
    <property type="entry name" value="SNF"/>
    <property type="match status" value="1"/>
</dbReference>
<dbReference type="OrthoDB" id="6581954at2759"/>
<evidence type="ECO:0000256" key="5">
    <source>
        <dbReference type="ARBA" id="ARBA00022847"/>
    </source>
</evidence>
<dbReference type="AlphaFoldDB" id="B7PCS6"/>
<evidence type="ECO:0000313" key="13">
    <source>
        <dbReference type="Proteomes" id="UP000001555"/>
    </source>
</evidence>
<keyword evidence="3" id="KW-0813">Transport</keyword>
<keyword evidence="7 10" id="KW-0472">Membrane</keyword>
<gene>
    <name evidence="11" type="ORF">IscW_ISCW002163</name>
</gene>
<sequence>RDKWSNKVEFILCCVGLSVGLGNIWRFPYLTYENGGGDPFLLPYILLLTVIGRPIYYMELILGQFSSFGTLKAFKCIPAGRGVGMAMVYSVFFIALYYNVILSYALTYLYYSFWKVLPWTRCDPAWANENCYVRKEGNCTNATETATQQFFYRRVLALSSGIDELGNIQPELAVSLFVAWFCIFLIISKGVQSSGKV</sequence>
<keyword evidence="6 10" id="KW-1133">Transmembrane helix</keyword>
<keyword evidence="8" id="KW-0479">Metal-binding</keyword>
<dbReference type="EMBL" id="ABJB010328447">
    <property type="status" value="NOT_ANNOTATED_CDS"/>
    <property type="molecule type" value="Genomic_DNA"/>
</dbReference>